<proteinExistence type="predicted"/>
<organism evidence="1 2">
    <name type="scientific">Penicillium cosmopolitanum</name>
    <dbReference type="NCBI Taxonomy" id="1131564"/>
    <lineage>
        <taxon>Eukaryota</taxon>
        <taxon>Fungi</taxon>
        <taxon>Dikarya</taxon>
        <taxon>Ascomycota</taxon>
        <taxon>Pezizomycotina</taxon>
        <taxon>Eurotiomycetes</taxon>
        <taxon>Eurotiomycetidae</taxon>
        <taxon>Eurotiales</taxon>
        <taxon>Aspergillaceae</taxon>
        <taxon>Penicillium</taxon>
    </lineage>
</organism>
<dbReference type="GeneID" id="81366788"/>
<dbReference type="Proteomes" id="UP001147747">
    <property type="component" value="Unassembled WGS sequence"/>
</dbReference>
<reference evidence="1" key="1">
    <citation type="submission" date="2022-12" db="EMBL/GenBank/DDBJ databases">
        <authorList>
            <person name="Petersen C."/>
        </authorList>
    </citation>
    <scope>NUCLEOTIDE SEQUENCE</scope>
    <source>
        <strain evidence="1">IBT 29677</strain>
    </source>
</reference>
<name>A0A9X0BB45_9EURO</name>
<sequence>MTDQPDSQLEVPINSQGRLVPDLKSHQPTYIEPWKVLCSLFDSAGAARSDRFQEPGHWWAGRGQITGMSSWRWAFSSPFSILKFTGLVPPDSPNDETE</sequence>
<reference evidence="1" key="2">
    <citation type="journal article" date="2023" name="IMA Fungus">
        <title>Comparative genomic study of the Penicillium genus elucidates a diverse pangenome and 15 lateral gene transfer events.</title>
        <authorList>
            <person name="Petersen C."/>
            <person name="Sorensen T."/>
            <person name="Nielsen M.R."/>
            <person name="Sondergaard T.E."/>
            <person name="Sorensen J.L."/>
            <person name="Fitzpatrick D.A."/>
            <person name="Frisvad J.C."/>
            <person name="Nielsen K.L."/>
        </authorList>
    </citation>
    <scope>NUCLEOTIDE SEQUENCE</scope>
    <source>
        <strain evidence="1">IBT 29677</strain>
    </source>
</reference>
<dbReference type="RefSeq" id="XP_056490542.1">
    <property type="nucleotide sequence ID" value="XM_056627808.1"/>
</dbReference>
<comment type="caution">
    <text evidence="1">The sequence shown here is derived from an EMBL/GenBank/DDBJ whole genome shotgun (WGS) entry which is preliminary data.</text>
</comment>
<keyword evidence="2" id="KW-1185">Reference proteome</keyword>
<gene>
    <name evidence="1" type="ORF">N7509_003171</name>
</gene>
<dbReference type="AlphaFoldDB" id="A0A9X0BB45"/>
<protein>
    <submittedName>
        <fullName evidence="1">Uncharacterized protein</fullName>
    </submittedName>
</protein>
<evidence type="ECO:0000313" key="1">
    <source>
        <dbReference type="EMBL" id="KAJ5403300.1"/>
    </source>
</evidence>
<evidence type="ECO:0000313" key="2">
    <source>
        <dbReference type="Proteomes" id="UP001147747"/>
    </source>
</evidence>
<dbReference type="EMBL" id="JAPZBU010000005">
    <property type="protein sequence ID" value="KAJ5403300.1"/>
    <property type="molecule type" value="Genomic_DNA"/>
</dbReference>
<accession>A0A9X0BB45</accession>